<reference evidence="5 6" key="1">
    <citation type="journal article" date="2018" name="Mol. Ecol.">
        <title>The obligate alkalophilic soda-lake fungus Sodiomyces alkalinus has shifted to a protein diet.</title>
        <authorList>
            <person name="Grum-Grzhimaylo A.A."/>
            <person name="Falkoski D.L."/>
            <person name="van den Heuvel J."/>
            <person name="Valero-Jimenez C.A."/>
            <person name="Min B."/>
            <person name="Choi I.G."/>
            <person name="Lipzen A."/>
            <person name="Daum C.G."/>
            <person name="Aanen D.K."/>
            <person name="Tsang A."/>
            <person name="Henrissat B."/>
            <person name="Bilanenko E.N."/>
            <person name="de Vries R.P."/>
            <person name="van Kan J.A.L."/>
            <person name="Grigoriev I.V."/>
            <person name="Debets A.J.M."/>
        </authorList>
    </citation>
    <scope>NUCLEOTIDE SEQUENCE [LARGE SCALE GENOMIC DNA]</scope>
    <source>
        <strain evidence="5 6">F11</strain>
    </source>
</reference>
<dbReference type="EMBL" id="ML119053">
    <property type="protein sequence ID" value="ROT39894.1"/>
    <property type="molecule type" value="Genomic_DNA"/>
</dbReference>
<evidence type="ECO:0000256" key="1">
    <source>
        <dbReference type="ARBA" id="ARBA00007469"/>
    </source>
</evidence>
<dbReference type="STRING" id="1314773.A0A3N2PZF5"/>
<dbReference type="PANTHER" id="PTHR11240:SF17">
    <property type="entry name" value="RIBONUCLEASE T2"/>
    <property type="match status" value="1"/>
</dbReference>
<gene>
    <name evidence="5" type="ORF">SODALDRAFT_293497</name>
</gene>
<dbReference type="Gene3D" id="3.90.730.10">
    <property type="entry name" value="Ribonuclease T2-like"/>
    <property type="match status" value="1"/>
</dbReference>
<evidence type="ECO:0000313" key="6">
    <source>
        <dbReference type="Proteomes" id="UP000272025"/>
    </source>
</evidence>
<dbReference type="InterPro" id="IPR001568">
    <property type="entry name" value="RNase_T2-like"/>
</dbReference>
<dbReference type="OrthoDB" id="435754at2759"/>
<organism evidence="5 6">
    <name type="scientific">Sodiomyces alkalinus (strain CBS 110278 / VKM F-3762 / F11)</name>
    <name type="common">Alkaliphilic filamentous fungus</name>
    <dbReference type="NCBI Taxonomy" id="1314773"/>
    <lineage>
        <taxon>Eukaryota</taxon>
        <taxon>Fungi</taxon>
        <taxon>Dikarya</taxon>
        <taxon>Ascomycota</taxon>
        <taxon>Pezizomycotina</taxon>
        <taxon>Sordariomycetes</taxon>
        <taxon>Hypocreomycetidae</taxon>
        <taxon>Glomerellales</taxon>
        <taxon>Plectosphaerellaceae</taxon>
        <taxon>Sodiomyces</taxon>
    </lineage>
</organism>
<dbReference type="SUPFAM" id="SSF55895">
    <property type="entry name" value="Ribonuclease Rh-like"/>
    <property type="match status" value="1"/>
</dbReference>
<dbReference type="InterPro" id="IPR033130">
    <property type="entry name" value="RNase_T2_His_AS_2"/>
</dbReference>
<dbReference type="InterPro" id="IPR036430">
    <property type="entry name" value="RNase_T2-like_sf"/>
</dbReference>
<evidence type="ECO:0000256" key="4">
    <source>
        <dbReference type="RuleBase" id="RU004328"/>
    </source>
</evidence>
<keyword evidence="3" id="KW-0255">Endonuclease</keyword>
<evidence type="ECO:0000256" key="3">
    <source>
        <dbReference type="ARBA" id="ARBA00022759"/>
    </source>
</evidence>
<dbReference type="GO" id="GO:0033897">
    <property type="term" value="F:ribonuclease T2 activity"/>
    <property type="evidence" value="ECO:0007669"/>
    <property type="project" value="UniProtKB-EC"/>
</dbReference>
<dbReference type="PROSITE" id="PS00530">
    <property type="entry name" value="RNASE_T2_1"/>
    <property type="match status" value="1"/>
</dbReference>
<name>A0A3N2PZF5_SODAK</name>
<accession>A0A3N2PZF5</accession>
<evidence type="ECO:0000313" key="5">
    <source>
        <dbReference type="EMBL" id="ROT39894.1"/>
    </source>
</evidence>
<dbReference type="InterPro" id="IPR018188">
    <property type="entry name" value="RNase_T2_His_AS_1"/>
</dbReference>
<dbReference type="Proteomes" id="UP000272025">
    <property type="component" value="Unassembled WGS sequence"/>
</dbReference>
<dbReference type="EC" id="4.6.1.19" evidence="2"/>
<dbReference type="GO" id="GO:0006401">
    <property type="term" value="P:RNA catabolic process"/>
    <property type="evidence" value="ECO:0007669"/>
    <property type="project" value="TreeGrafter"/>
</dbReference>
<comment type="similarity">
    <text evidence="1 4">Belongs to the RNase T2 family.</text>
</comment>
<dbReference type="Pfam" id="PF00445">
    <property type="entry name" value="Ribonuclease_T2"/>
    <property type="match status" value="1"/>
</dbReference>
<proteinExistence type="inferred from homology"/>
<dbReference type="PANTHER" id="PTHR11240">
    <property type="entry name" value="RIBONUCLEASE T2"/>
    <property type="match status" value="1"/>
</dbReference>
<dbReference type="PROSITE" id="PS00531">
    <property type="entry name" value="RNASE_T2_2"/>
    <property type="match status" value="1"/>
</dbReference>
<dbReference type="GO" id="GO:0003723">
    <property type="term" value="F:RNA binding"/>
    <property type="evidence" value="ECO:0007669"/>
    <property type="project" value="InterPro"/>
</dbReference>
<evidence type="ECO:0000256" key="2">
    <source>
        <dbReference type="ARBA" id="ARBA00012571"/>
    </source>
</evidence>
<keyword evidence="3" id="KW-0378">Hydrolase</keyword>
<sequence length="300" mass="33471">MAPRISLRGLFNNAAGFLSRLSWQTPLSPLPNQRDVVHVPYLGGVPSCPIDGPISCRNNTPVTGDTCCFVHPSGRLLLAQFWDQEAHVPGAEEDWTLHGLWPDLCDGSYEAYCGMTPHFSNISDILTQYGQDELLALMHRYWVAASGSNEHLWTHEYNKHASCINTLTSSCYGGDYRPGMEAVEYFTRAFHLFRNLDTYMALAWAGIVPTHESTYELAVVQKALEKYSGGSVVLKCSGHERSVMHEAWYAFFVQGNLQSGRFIPARGYGEHGDVGNCADQVWYLPKKCRWPGGCDRGAEL</sequence>
<dbReference type="GO" id="GO:0005576">
    <property type="term" value="C:extracellular region"/>
    <property type="evidence" value="ECO:0007669"/>
    <property type="project" value="TreeGrafter"/>
</dbReference>
<keyword evidence="6" id="KW-1185">Reference proteome</keyword>
<dbReference type="RefSeq" id="XP_028467700.1">
    <property type="nucleotide sequence ID" value="XM_028608716.1"/>
</dbReference>
<keyword evidence="3" id="KW-0540">Nuclease</keyword>
<protein>
    <recommendedName>
        <fullName evidence="2">ribonuclease T2</fullName>
        <ecNumber evidence="2">4.6.1.19</ecNumber>
    </recommendedName>
</protein>
<dbReference type="AlphaFoldDB" id="A0A3N2PZF5"/>
<dbReference type="GeneID" id="39577194"/>